<dbReference type="GO" id="GO:0005886">
    <property type="term" value="C:plasma membrane"/>
    <property type="evidence" value="ECO:0007669"/>
    <property type="project" value="UniProtKB-SubCell"/>
</dbReference>
<dbReference type="SUPFAM" id="SSF161098">
    <property type="entry name" value="MetI-like"/>
    <property type="match status" value="1"/>
</dbReference>
<dbReference type="InterPro" id="IPR035906">
    <property type="entry name" value="MetI-like_sf"/>
</dbReference>
<keyword evidence="3" id="KW-1003">Cell membrane</keyword>
<dbReference type="HOGENOM" id="CLU_016047_1_2_0"/>
<dbReference type="InterPro" id="IPR000515">
    <property type="entry name" value="MetI-like"/>
</dbReference>
<accession>A0A081BWD2</accession>
<dbReference type="Proteomes" id="UP000030661">
    <property type="component" value="Unassembled WGS sequence"/>
</dbReference>
<comment type="subcellular location">
    <subcellularLocation>
        <location evidence="1 7">Cell membrane</location>
        <topology evidence="1 7">Multi-pass membrane protein</topology>
    </subcellularLocation>
</comment>
<dbReference type="InterPro" id="IPR050901">
    <property type="entry name" value="BP-dep_ABC_trans_perm"/>
</dbReference>
<dbReference type="PANTHER" id="PTHR32243">
    <property type="entry name" value="MALTOSE TRANSPORT SYSTEM PERMEASE-RELATED"/>
    <property type="match status" value="1"/>
</dbReference>
<dbReference type="CDD" id="cd06261">
    <property type="entry name" value="TM_PBP2"/>
    <property type="match status" value="1"/>
</dbReference>
<keyword evidence="10" id="KW-1185">Reference proteome</keyword>
<comment type="similarity">
    <text evidence="7">Belongs to the binding-protein-dependent transport system permease family.</text>
</comment>
<protein>
    <submittedName>
        <fullName evidence="9">Binding-protein-dependent transport systems inner membrane component</fullName>
    </submittedName>
</protein>
<organism evidence="9">
    <name type="scientific">Vecturithrix granuli</name>
    <dbReference type="NCBI Taxonomy" id="1499967"/>
    <lineage>
        <taxon>Bacteria</taxon>
        <taxon>Candidatus Moduliflexota</taxon>
        <taxon>Candidatus Vecturitrichia</taxon>
        <taxon>Candidatus Vecturitrichales</taxon>
        <taxon>Candidatus Vecturitrichaceae</taxon>
        <taxon>Candidatus Vecturithrix</taxon>
    </lineage>
</organism>
<evidence type="ECO:0000256" key="7">
    <source>
        <dbReference type="RuleBase" id="RU363032"/>
    </source>
</evidence>
<reference evidence="9" key="1">
    <citation type="journal article" date="2015" name="PeerJ">
        <title>First genomic representation of candidate bacterial phylum KSB3 points to enhanced environmental sensing as a trigger of wastewater bulking.</title>
        <authorList>
            <person name="Sekiguchi Y."/>
            <person name="Ohashi A."/>
            <person name="Parks D.H."/>
            <person name="Yamauchi T."/>
            <person name="Tyson G.W."/>
            <person name="Hugenholtz P."/>
        </authorList>
    </citation>
    <scope>NUCLEOTIDE SEQUENCE [LARGE SCALE GENOMIC DNA]</scope>
</reference>
<dbReference type="EMBL" id="DF820465">
    <property type="protein sequence ID" value="GAK56637.1"/>
    <property type="molecule type" value="Genomic_DNA"/>
</dbReference>
<dbReference type="AlphaFoldDB" id="A0A081BWD2"/>
<feature type="transmembrane region" description="Helical" evidence="7">
    <location>
        <begin position="105"/>
        <end position="129"/>
    </location>
</feature>
<keyword evidence="6 7" id="KW-0472">Membrane</keyword>
<evidence type="ECO:0000256" key="6">
    <source>
        <dbReference type="ARBA" id="ARBA00023136"/>
    </source>
</evidence>
<keyword evidence="2 7" id="KW-0813">Transport</keyword>
<keyword evidence="4 7" id="KW-0812">Transmembrane</keyword>
<feature type="transmembrane region" description="Helical" evidence="7">
    <location>
        <begin position="15"/>
        <end position="35"/>
    </location>
</feature>
<evidence type="ECO:0000259" key="8">
    <source>
        <dbReference type="PROSITE" id="PS50928"/>
    </source>
</evidence>
<keyword evidence="5 7" id="KW-1133">Transmembrane helix</keyword>
<proteinExistence type="inferred from homology"/>
<feature type="transmembrane region" description="Helical" evidence="7">
    <location>
        <begin position="182"/>
        <end position="207"/>
    </location>
</feature>
<feature type="domain" description="ABC transmembrane type-1" evidence="8">
    <location>
        <begin position="70"/>
        <end position="260"/>
    </location>
</feature>
<dbReference type="GO" id="GO:0055085">
    <property type="term" value="P:transmembrane transport"/>
    <property type="evidence" value="ECO:0007669"/>
    <property type="project" value="InterPro"/>
</dbReference>
<feature type="transmembrane region" description="Helical" evidence="7">
    <location>
        <begin position="141"/>
        <end position="161"/>
    </location>
</feature>
<name>A0A081BWD2_VECG1</name>
<evidence type="ECO:0000313" key="10">
    <source>
        <dbReference type="Proteomes" id="UP000030661"/>
    </source>
</evidence>
<dbReference type="PROSITE" id="PS50928">
    <property type="entry name" value="ABC_TM1"/>
    <property type="match status" value="1"/>
</dbReference>
<dbReference type="Pfam" id="PF00528">
    <property type="entry name" value="BPD_transp_1"/>
    <property type="match status" value="1"/>
</dbReference>
<feature type="transmembrane region" description="Helical" evidence="7">
    <location>
        <begin position="239"/>
        <end position="260"/>
    </location>
</feature>
<dbReference type="PANTHER" id="PTHR32243:SF18">
    <property type="entry name" value="INNER MEMBRANE ABC TRANSPORTER PERMEASE PROTEIN YCJP"/>
    <property type="match status" value="1"/>
</dbReference>
<evidence type="ECO:0000313" key="9">
    <source>
        <dbReference type="EMBL" id="GAK56637.1"/>
    </source>
</evidence>
<gene>
    <name evidence="9" type="ORF">U27_03600</name>
</gene>
<evidence type="ECO:0000256" key="3">
    <source>
        <dbReference type="ARBA" id="ARBA00022475"/>
    </source>
</evidence>
<evidence type="ECO:0000256" key="4">
    <source>
        <dbReference type="ARBA" id="ARBA00022692"/>
    </source>
</evidence>
<dbReference type="eggNOG" id="COG0395">
    <property type="taxonomic scope" value="Bacteria"/>
</dbReference>
<feature type="transmembrane region" description="Helical" evidence="7">
    <location>
        <begin position="66"/>
        <end position="93"/>
    </location>
</feature>
<evidence type="ECO:0000256" key="1">
    <source>
        <dbReference type="ARBA" id="ARBA00004651"/>
    </source>
</evidence>
<evidence type="ECO:0000256" key="5">
    <source>
        <dbReference type="ARBA" id="ARBA00022989"/>
    </source>
</evidence>
<dbReference type="STRING" id="1499967.U27_03600"/>
<evidence type="ECO:0000256" key="2">
    <source>
        <dbReference type="ARBA" id="ARBA00022448"/>
    </source>
</evidence>
<dbReference type="Gene3D" id="1.10.3720.10">
    <property type="entry name" value="MetI-like"/>
    <property type="match status" value="1"/>
</dbReference>
<sequence>MLKTKHVRIVLKHTILGVIACIGLIPFILIVLTSIKIPTEAVIMPPKWIFVPTLENYRELLTNIDFLHAIFNSLIIAAGATAIAAVTGIFAGYAFTRFVFRGRTIISYLILFLRIVPPITFVIPYFLIWRMLRLADTYTSMILMYITLCLPLLVWMMRSFFVDVPIEIEEAAMVDGCSRWQTLRLVLIPAVLPGILASSTLAFISLWNEFMFALFNTGRHTRTLPIEIYNSLGYYQLDWAKLSTSAVVAIIPAIVFIALTQKYIVRGLTMGAVKG</sequence>